<feature type="transmembrane region" description="Helical" evidence="1">
    <location>
        <begin position="9"/>
        <end position="27"/>
    </location>
</feature>
<dbReference type="AlphaFoldDB" id="A0A6I6EZ60"/>
<gene>
    <name evidence="2" type="ORF">GOM49_11245</name>
</gene>
<name>A0A6I6EZ60_9CLOT</name>
<keyword evidence="1" id="KW-0472">Membrane</keyword>
<evidence type="ECO:0000313" key="3">
    <source>
        <dbReference type="Proteomes" id="UP000422764"/>
    </source>
</evidence>
<accession>A0A6I6EZ60</accession>
<dbReference type="Pfam" id="PF14045">
    <property type="entry name" value="YIEGIA"/>
    <property type="match status" value="1"/>
</dbReference>
<evidence type="ECO:0000256" key="1">
    <source>
        <dbReference type="SAM" id="Phobius"/>
    </source>
</evidence>
<organism evidence="2 3">
    <name type="scientific">Clostridium bovifaecis</name>
    <dbReference type="NCBI Taxonomy" id="2184719"/>
    <lineage>
        <taxon>Bacteria</taxon>
        <taxon>Bacillati</taxon>
        <taxon>Bacillota</taxon>
        <taxon>Clostridia</taxon>
        <taxon>Eubacteriales</taxon>
        <taxon>Clostridiaceae</taxon>
        <taxon>Clostridium</taxon>
    </lineage>
</organism>
<proteinExistence type="predicted"/>
<keyword evidence="1" id="KW-1133">Transmembrane helix</keyword>
<dbReference type="InterPro" id="IPR025918">
    <property type="entry name" value="YIEGIA"/>
</dbReference>
<dbReference type="EMBL" id="CP046522">
    <property type="protein sequence ID" value="QGU95591.1"/>
    <property type="molecule type" value="Genomic_DNA"/>
</dbReference>
<dbReference type="Proteomes" id="UP000422764">
    <property type="component" value="Chromosome"/>
</dbReference>
<keyword evidence="3" id="KW-1185">Reference proteome</keyword>
<reference evidence="2 3" key="1">
    <citation type="submission" date="2019-12" db="EMBL/GenBank/DDBJ databases">
        <title>Genome sequenceing of Clostridium bovifaecis.</title>
        <authorList>
            <person name="Yao Y."/>
        </authorList>
    </citation>
    <scope>NUCLEOTIDE SEQUENCE [LARGE SCALE GENOMIC DNA]</scope>
    <source>
        <strain evidence="2 3">BXX</strain>
    </source>
</reference>
<protein>
    <submittedName>
        <fullName evidence="2">Uncharacterized protein</fullName>
    </submittedName>
</protein>
<keyword evidence="1" id="KW-0812">Transmembrane</keyword>
<evidence type="ECO:0000313" key="2">
    <source>
        <dbReference type="EMBL" id="QGU95591.1"/>
    </source>
</evidence>
<sequence length="83" mass="9157">MELVSSKKIWINILAGSIAGIITLIILKRFLKGKSVGDIAEVKLGRSEVRYSELYVDDIYDTDLLGTENSRKLVQSEGMAAVI</sequence>